<dbReference type="AlphaFoldDB" id="A0A291RJJ2"/>
<evidence type="ECO:0000313" key="3">
    <source>
        <dbReference type="Proteomes" id="UP000221961"/>
    </source>
</evidence>
<feature type="region of interest" description="Disordered" evidence="1">
    <location>
        <begin position="1"/>
        <end position="21"/>
    </location>
</feature>
<organism evidence="2 3">
    <name type="scientific">Nocardia terpenica</name>
    <dbReference type="NCBI Taxonomy" id="455432"/>
    <lineage>
        <taxon>Bacteria</taxon>
        <taxon>Bacillati</taxon>
        <taxon>Actinomycetota</taxon>
        <taxon>Actinomycetes</taxon>
        <taxon>Mycobacteriales</taxon>
        <taxon>Nocardiaceae</taxon>
        <taxon>Nocardia</taxon>
    </lineage>
</organism>
<sequence>MELERLGGDSTDGQSPTLFLSDRGSYVTQGWKTGRPDTIEIPHRLIRHLKPGTCFGALLHDTGHGTFLLTGRPVTDVEALEQMRLPGHESAVEVSMGTERRRDAPHGIR</sequence>
<reference evidence="2 3" key="1">
    <citation type="submission" date="2017-10" db="EMBL/GenBank/DDBJ databases">
        <title>Comparative genomics between pathogenic Norcardia.</title>
        <authorList>
            <person name="Zeng L."/>
        </authorList>
    </citation>
    <scope>NUCLEOTIDE SEQUENCE [LARGE SCALE GENOMIC DNA]</scope>
    <source>
        <strain evidence="2 3">NC_YFY_NT001</strain>
    </source>
</reference>
<name>A0A291RJJ2_9NOCA</name>
<feature type="compositionally biased region" description="Basic and acidic residues" evidence="1">
    <location>
        <begin position="98"/>
        <end position="109"/>
    </location>
</feature>
<dbReference type="RefSeq" id="WP_098694388.1">
    <property type="nucleotide sequence ID" value="NZ_CP023778.1"/>
</dbReference>
<protein>
    <submittedName>
        <fullName evidence="2">Uncharacterized protein</fullName>
    </submittedName>
</protein>
<gene>
    <name evidence="2" type="ORF">CRH09_14595</name>
</gene>
<dbReference type="GeneID" id="88358627"/>
<evidence type="ECO:0000256" key="1">
    <source>
        <dbReference type="SAM" id="MobiDB-lite"/>
    </source>
</evidence>
<accession>A0A291RJJ2</accession>
<proteinExistence type="predicted"/>
<dbReference type="KEGG" id="ntp:CRH09_14595"/>
<dbReference type="EMBL" id="CP023778">
    <property type="protein sequence ID" value="ATL67242.1"/>
    <property type="molecule type" value="Genomic_DNA"/>
</dbReference>
<evidence type="ECO:0000313" key="2">
    <source>
        <dbReference type="EMBL" id="ATL67242.1"/>
    </source>
</evidence>
<feature type="region of interest" description="Disordered" evidence="1">
    <location>
        <begin position="88"/>
        <end position="109"/>
    </location>
</feature>
<dbReference type="Proteomes" id="UP000221961">
    <property type="component" value="Chromosome"/>
</dbReference>